<dbReference type="InterPro" id="IPR002376">
    <property type="entry name" value="Formyl_transf_N"/>
</dbReference>
<dbReference type="Pfam" id="PF00551">
    <property type="entry name" value="Formyl_trans_N"/>
    <property type="match status" value="1"/>
</dbReference>
<feature type="non-terminal residue" evidence="3">
    <location>
        <position position="1"/>
    </location>
</feature>
<dbReference type="GO" id="GO:0004479">
    <property type="term" value="F:methionyl-tRNA formyltransferase activity"/>
    <property type="evidence" value="ECO:0007669"/>
    <property type="project" value="UniProtKB-EC"/>
</dbReference>
<organism evidence="3 4">
    <name type="scientific">Gambusia affinis</name>
    <name type="common">Western mosquitofish</name>
    <name type="synonym">Heterandria affinis</name>
    <dbReference type="NCBI Taxonomy" id="33528"/>
    <lineage>
        <taxon>Eukaryota</taxon>
        <taxon>Metazoa</taxon>
        <taxon>Chordata</taxon>
        <taxon>Craniata</taxon>
        <taxon>Vertebrata</taxon>
        <taxon>Euteleostomi</taxon>
        <taxon>Actinopterygii</taxon>
        <taxon>Neopterygii</taxon>
        <taxon>Teleostei</taxon>
        <taxon>Neoteleostei</taxon>
        <taxon>Acanthomorphata</taxon>
        <taxon>Ovalentaria</taxon>
        <taxon>Atherinomorphae</taxon>
        <taxon>Cyprinodontiformes</taxon>
        <taxon>Poeciliidae</taxon>
        <taxon>Poeciliinae</taxon>
        <taxon>Gambusia</taxon>
    </lineage>
</organism>
<dbReference type="PANTHER" id="PTHR11138">
    <property type="entry name" value="METHIONYL-TRNA FORMYLTRANSFERASE"/>
    <property type="match status" value="1"/>
</dbReference>
<dbReference type="EC" id="2.1.2.9" evidence="1"/>
<dbReference type="EMBL" id="NHOQ01001115">
    <property type="protein sequence ID" value="PWA27010.1"/>
    <property type="molecule type" value="Genomic_DNA"/>
</dbReference>
<dbReference type="Gene3D" id="3.40.50.12230">
    <property type="match status" value="1"/>
</dbReference>
<keyword evidence="4" id="KW-1185">Reference proteome</keyword>
<sequence>ASKLVVERKEVSDSSDTESWFYDTKQLNLLASEKSTKSVKLMKAIDLAVQIDSRCMLATHELIHDSALERQGCVPNSRFINDTAFCCALVENQEQWRYQQLIARNSNEGIVEKLEVVTLPGDLPVKRFAQQNQLALHNWPPHIVEGQFDVGVVVSFGRLLHRGLIVKFPFGILNVHPSLLPRWRGPAPVFHTVMHGDTVTGVTVIQIRPDKFDVGPILNQEIHQVPKNCTAEDLGAALATKGAHLLLDTLMKLPEKIANKREQEPKGVTFGMCIYTQWTLSNI</sequence>
<evidence type="ECO:0000256" key="1">
    <source>
        <dbReference type="ARBA" id="ARBA00012261"/>
    </source>
</evidence>
<comment type="caution">
    <text evidence="3">The sequence shown here is derived from an EMBL/GenBank/DDBJ whole genome shotgun (WGS) entry which is preliminary data.</text>
</comment>
<reference evidence="3 4" key="1">
    <citation type="journal article" date="2018" name="G3 (Bethesda)">
        <title>A High-Quality Reference Genome for the Invasive Mosquitofish Gambusia affinis Using a Chicago Library.</title>
        <authorList>
            <person name="Hoffberg S.L."/>
            <person name="Troendle N.J."/>
            <person name="Glenn T.C."/>
            <person name="Mahmud O."/>
            <person name="Louha S."/>
            <person name="Chalopin D."/>
            <person name="Bennetzen J.L."/>
            <person name="Mauricio R."/>
        </authorList>
    </citation>
    <scope>NUCLEOTIDE SEQUENCE [LARGE SCALE GENOMIC DNA]</scope>
    <source>
        <strain evidence="3">NE01/NJP1002.9</strain>
        <tissue evidence="3">Muscle</tissue>
    </source>
</reference>
<proteinExistence type="predicted"/>
<dbReference type="AlphaFoldDB" id="A0A315VUQ9"/>
<dbReference type="STRING" id="33528.ENSGAFP00000025289"/>
<evidence type="ECO:0000259" key="2">
    <source>
        <dbReference type="Pfam" id="PF00551"/>
    </source>
</evidence>
<dbReference type="GO" id="GO:0005739">
    <property type="term" value="C:mitochondrion"/>
    <property type="evidence" value="ECO:0007669"/>
    <property type="project" value="TreeGrafter"/>
</dbReference>
<protein>
    <recommendedName>
        <fullName evidence="1">methionyl-tRNA formyltransferase</fullName>
        <ecNumber evidence="1">2.1.2.9</ecNumber>
    </recommendedName>
</protein>
<evidence type="ECO:0000313" key="4">
    <source>
        <dbReference type="Proteomes" id="UP000250572"/>
    </source>
</evidence>
<dbReference type="CDD" id="cd08646">
    <property type="entry name" value="FMT_core_Met-tRNA-FMT_N"/>
    <property type="match status" value="1"/>
</dbReference>
<name>A0A315VUQ9_GAMAF</name>
<accession>A0A315VUQ9</accession>
<dbReference type="Proteomes" id="UP000250572">
    <property type="component" value="Unassembled WGS sequence"/>
</dbReference>
<gene>
    <name evidence="3" type="ORF">CCH79_00020484</name>
</gene>
<dbReference type="PANTHER" id="PTHR11138:SF5">
    <property type="entry name" value="METHIONYL-TRNA FORMYLTRANSFERASE, MITOCHONDRIAL"/>
    <property type="match status" value="1"/>
</dbReference>
<dbReference type="SUPFAM" id="SSF53328">
    <property type="entry name" value="Formyltransferase"/>
    <property type="match status" value="1"/>
</dbReference>
<dbReference type="InterPro" id="IPR036477">
    <property type="entry name" value="Formyl_transf_N_sf"/>
</dbReference>
<evidence type="ECO:0000313" key="3">
    <source>
        <dbReference type="EMBL" id="PWA27010.1"/>
    </source>
</evidence>
<feature type="domain" description="Formyl transferase N-terminal" evidence="2">
    <location>
        <begin position="130"/>
        <end position="249"/>
    </location>
</feature>
<dbReference type="InterPro" id="IPR041711">
    <property type="entry name" value="Met-tRNA-FMT_N"/>
</dbReference>